<dbReference type="Gene3D" id="3.90.1590.10">
    <property type="entry name" value="glutathione-dependent formaldehyde- activating enzyme (gfa)"/>
    <property type="match status" value="1"/>
</dbReference>
<dbReference type="InterPro" id="IPR006913">
    <property type="entry name" value="CENP-V/GFA"/>
</dbReference>
<gene>
    <name evidence="6" type="ORF">EIP91_001560</name>
</gene>
<proteinExistence type="inferred from homology"/>
<protein>
    <recommendedName>
        <fullName evidence="5">CENP-V/GFA domain-containing protein</fullName>
    </recommendedName>
</protein>
<organism evidence="6 7">
    <name type="scientific">Steccherinum ochraceum</name>
    <dbReference type="NCBI Taxonomy" id="92696"/>
    <lineage>
        <taxon>Eukaryota</taxon>
        <taxon>Fungi</taxon>
        <taxon>Dikarya</taxon>
        <taxon>Basidiomycota</taxon>
        <taxon>Agaricomycotina</taxon>
        <taxon>Agaricomycetes</taxon>
        <taxon>Polyporales</taxon>
        <taxon>Steccherinaceae</taxon>
        <taxon>Steccherinum</taxon>
    </lineage>
</organism>
<dbReference type="GO" id="GO:0046872">
    <property type="term" value="F:metal ion binding"/>
    <property type="evidence" value="ECO:0007669"/>
    <property type="project" value="UniProtKB-KW"/>
</dbReference>
<keyword evidence="2" id="KW-0479">Metal-binding</keyword>
<dbReference type="EMBL" id="RWJN01000140">
    <property type="protein sequence ID" value="TCD66314.1"/>
    <property type="molecule type" value="Genomic_DNA"/>
</dbReference>
<dbReference type="PANTHER" id="PTHR33337:SF30">
    <property type="entry name" value="DUF636 DOMAIN PROTEIN (AFU_ORTHOLOGUE AFUA_1G03180)"/>
    <property type="match status" value="1"/>
</dbReference>
<evidence type="ECO:0000256" key="3">
    <source>
        <dbReference type="ARBA" id="ARBA00022833"/>
    </source>
</evidence>
<evidence type="ECO:0000259" key="5">
    <source>
        <dbReference type="PROSITE" id="PS51891"/>
    </source>
</evidence>
<comment type="similarity">
    <text evidence="1">Belongs to the Gfa family.</text>
</comment>
<dbReference type="InterPro" id="IPR011057">
    <property type="entry name" value="Mss4-like_sf"/>
</dbReference>
<dbReference type="OrthoDB" id="9985472at2759"/>
<dbReference type="PROSITE" id="PS51891">
    <property type="entry name" value="CENP_V_GFA"/>
    <property type="match status" value="1"/>
</dbReference>
<reference evidence="6 7" key="1">
    <citation type="submission" date="2018-11" db="EMBL/GenBank/DDBJ databases">
        <title>Genome assembly of Steccherinum ochraceum LE-BIN_3174, the white-rot fungus of the Steccherinaceae family (The Residual Polyporoid clade, Polyporales, Basidiomycota).</title>
        <authorList>
            <person name="Fedorova T.V."/>
            <person name="Glazunova O.A."/>
            <person name="Landesman E.O."/>
            <person name="Moiseenko K.V."/>
            <person name="Psurtseva N.V."/>
            <person name="Savinova O.S."/>
            <person name="Shakhova N.V."/>
            <person name="Tyazhelova T.V."/>
            <person name="Vasina D.V."/>
        </authorList>
    </citation>
    <scope>NUCLEOTIDE SEQUENCE [LARGE SCALE GENOMIC DNA]</scope>
    <source>
        <strain evidence="6 7">LE-BIN_3174</strain>
    </source>
</reference>
<evidence type="ECO:0000256" key="4">
    <source>
        <dbReference type="ARBA" id="ARBA00023239"/>
    </source>
</evidence>
<dbReference type="Pfam" id="PF04828">
    <property type="entry name" value="GFA"/>
    <property type="match status" value="1"/>
</dbReference>
<comment type="caution">
    <text evidence="6">The sequence shown here is derived from an EMBL/GenBank/DDBJ whole genome shotgun (WGS) entry which is preliminary data.</text>
</comment>
<keyword evidence="7" id="KW-1185">Reference proteome</keyword>
<feature type="domain" description="CENP-V/GFA" evidence="5">
    <location>
        <begin position="5"/>
        <end position="122"/>
    </location>
</feature>
<evidence type="ECO:0000313" key="7">
    <source>
        <dbReference type="Proteomes" id="UP000292702"/>
    </source>
</evidence>
<evidence type="ECO:0000313" key="6">
    <source>
        <dbReference type="EMBL" id="TCD66314.1"/>
    </source>
</evidence>
<sequence length="168" mass="18504">MPKVFHGTCLCGEVAFEINADPMLVSTCHCLNCKKFTGTAFSTNVIFPDGSINITKGRTFVNTYSDAAQDSKNTLGRVFCSQCSSPLYNIGRDGNLKIYSVFYSALDDFDIVADPHGTEEKEETKKDVVPAMEFYTKDRVGWVTSVPGAQQHSATLTWDEFSGTIEKS</sequence>
<evidence type="ECO:0000256" key="2">
    <source>
        <dbReference type="ARBA" id="ARBA00022723"/>
    </source>
</evidence>
<dbReference type="STRING" id="92696.A0A4R0RUG2"/>
<dbReference type="PANTHER" id="PTHR33337">
    <property type="entry name" value="GFA DOMAIN-CONTAINING PROTEIN"/>
    <property type="match status" value="1"/>
</dbReference>
<dbReference type="AlphaFoldDB" id="A0A4R0RUG2"/>
<accession>A0A4R0RUG2</accession>
<name>A0A4R0RUG2_9APHY</name>
<keyword evidence="4" id="KW-0456">Lyase</keyword>
<evidence type="ECO:0000256" key="1">
    <source>
        <dbReference type="ARBA" id="ARBA00005495"/>
    </source>
</evidence>
<keyword evidence="3" id="KW-0862">Zinc</keyword>
<dbReference type="GO" id="GO:0016846">
    <property type="term" value="F:carbon-sulfur lyase activity"/>
    <property type="evidence" value="ECO:0007669"/>
    <property type="project" value="InterPro"/>
</dbReference>
<dbReference type="SUPFAM" id="SSF51316">
    <property type="entry name" value="Mss4-like"/>
    <property type="match status" value="1"/>
</dbReference>
<dbReference type="Proteomes" id="UP000292702">
    <property type="component" value="Unassembled WGS sequence"/>
</dbReference>